<organism evidence="1 2">
    <name type="scientific">Sulfidibacter corallicola</name>
    <dbReference type="NCBI Taxonomy" id="2818388"/>
    <lineage>
        <taxon>Bacteria</taxon>
        <taxon>Pseudomonadati</taxon>
        <taxon>Acidobacteriota</taxon>
        <taxon>Holophagae</taxon>
        <taxon>Acanthopleuribacterales</taxon>
        <taxon>Acanthopleuribacteraceae</taxon>
        <taxon>Sulfidibacter</taxon>
    </lineage>
</organism>
<evidence type="ECO:0000313" key="2">
    <source>
        <dbReference type="Proteomes" id="UP000663929"/>
    </source>
</evidence>
<evidence type="ECO:0000313" key="1">
    <source>
        <dbReference type="EMBL" id="QTD50718.1"/>
    </source>
</evidence>
<dbReference type="EMBL" id="CP071793">
    <property type="protein sequence ID" value="QTD50718.1"/>
    <property type="molecule type" value="Genomic_DNA"/>
</dbReference>
<proteinExistence type="predicted"/>
<dbReference type="KEGG" id="scor:J3U87_34460"/>
<protein>
    <submittedName>
        <fullName evidence="1">Uncharacterized protein</fullName>
    </submittedName>
</protein>
<dbReference type="RefSeq" id="WP_237380651.1">
    <property type="nucleotide sequence ID" value="NZ_CP071793.1"/>
</dbReference>
<name>A0A8A4TP29_SULCO</name>
<sequence>MMDLLNMVWDEATFLDKLLIFNASRHGYPKKEVSRLLRLQIESFPIANIPEGYCFRDCY</sequence>
<reference evidence="1" key="1">
    <citation type="submission" date="2021-03" db="EMBL/GenBank/DDBJ databases">
        <title>Acanthopleuribacteraceae sp. M133.</title>
        <authorList>
            <person name="Wang G."/>
        </authorList>
    </citation>
    <scope>NUCLEOTIDE SEQUENCE</scope>
    <source>
        <strain evidence="1">M133</strain>
    </source>
</reference>
<accession>A0A8A4TP29</accession>
<dbReference type="Proteomes" id="UP000663929">
    <property type="component" value="Chromosome"/>
</dbReference>
<gene>
    <name evidence="1" type="ORF">J3U87_34460</name>
</gene>
<dbReference type="AlphaFoldDB" id="A0A8A4TP29"/>
<keyword evidence="2" id="KW-1185">Reference proteome</keyword>